<gene>
    <name evidence="1" type="ORF">SAMN05216243_0853</name>
</gene>
<protein>
    <submittedName>
        <fullName evidence="1">Fe-S-cluster containining protein</fullName>
    </submittedName>
</protein>
<dbReference type="InterPro" id="IPR005358">
    <property type="entry name" value="Puta_zinc/iron-chelating_dom"/>
</dbReference>
<dbReference type="OrthoDB" id="9810361at2"/>
<dbReference type="STRING" id="407036.SAMN05216243_0853"/>
<dbReference type="Pfam" id="PF03692">
    <property type="entry name" value="CxxCxxCC"/>
    <property type="match status" value="1"/>
</dbReference>
<keyword evidence="2" id="KW-1185">Reference proteome</keyword>
<proteinExistence type="predicted"/>
<sequence>MGKFLTYQEIQDKCEQLHELYQINEEKFYKVVEKWANHNTAPEQKLLASFQELLEVVSDEVAGMEEAMEMAPTCRLGCAFCCYFPIIVNQMEAKLMEKTINHFPEQRRHEIQDHINGYFAQYGEKIEQLNTLDFDSDADFKQKYKQSLLPCVMLNTETNQCMAYEIRPIPCRTYVNYTDPEVCEQNEMPKDTVSYEFLYSEYMGALNEFLQFLYGEGDTAFIDYPNDVYAHDYLANWFWDSKSNRQ</sequence>
<dbReference type="EMBL" id="FNFL01000001">
    <property type="protein sequence ID" value="SDJ78695.1"/>
    <property type="molecule type" value="Genomic_DNA"/>
</dbReference>
<evidence type="ECO:0000313" key="2">
    <source>
        <dbReference type="Proteomes" id="UP000198694"/>
    </source>
</evidence>
<organism evidence="1 2">
    <name type="scientific">Sediminibacillus albus</name>
    <dbReference type="NCBI Taxonomy" id="407036"/>
    <lineage>
        <taxon>Bacteria</taxon>
        <taxon>Bacillati</taxon>
        <taxon>Bacillota</taxon>
        <taxon>Bacilli</taxon>
        <taxon>Bacillales</taxon>
        <taxon>Bacillaceae</taxon>
        <taxon>Sediminibacillus</taxon>
    </lineage>
</organism>
<name>A0A1G8WM15_9BACI</name>
<dbReference type="AlphaFoldDB" id="A0A1G8WM15"/>
<dbReference type="Proteomes" id="UP000198694">
    <property type="component" value="Unassembled WGS sequence"/>
</dbReference>
<dbReference type="RefSeq" id="WP_093211360.1">
    <property type="nucleotide sequence ID" value="NZ_FNFL01000001.1"/>
</dbReference>
<accession>A0A1G8WM15</accession>
<evidence type="ECO:0000313" key="1">
    <source>
        <dbReference type="EMBL" id="SDJ78695.1"/>
    </source>
</evidence>
<reference evidence="1 2" key="1">
    <citation type="submission" date="2016-10" db="EMBL/GenBank/DDBJ databases">
        <authorList>
            <person name="de Groot N.N."/>
        </authorList>
    </citation>
    <scope>NUCLEOTIDE SEQUENCE [LARGE SCALE GENOMIC DNA]</scope>
    <source>
        <strain evidence="1 2">CGMCC 1.6502</strain>
    </source>
</reference>